<dbReference type="SUPFAM" id="SSF46689">
    <property type="entry name" value="Homeodomain-like"/>
    <property type="match status" value="1"/>
</dbReference>
<evidence type="ECO:0000256" key="3">
    <source>
        <dbReference type="ARBA" id="ARBA00023015"/>
    </source>
</evidence>
<keyword evidence="3" id="KW-0805">Transcription regulation</keyword>
<dbReference type="EMBL" id="ABCS01000011">
    <property type="protein sequence ID" value="EDM80426.1"/>
    <property type="molecule type" value="Genomic_DNA"/>
</dbReference>
<dbReference type="InterPro" id="IPR002078">
    <property type="entry name" value="Sigma_54_int"/>
</dbReference>
<organism evidence="6 7">
    <name type="scientific">Plesiocystis pacifica SIR-1</name>
    <dbReference type="NCBI Taxonomy" id="391625"/>
    <lineage>
        <taxon>Bacteria</taxon>
        <taxon>Pseudomonadati</taxon>
        <taxon>Myxococcota</taxon>
        <taxon>Polyangia</taxon>
        <taxon>Nannocystales</taxon>
        <taxon>Nannocystaceae</taxon>
        <taxon>Plesiocystis</taxon>
    </lineage>
</organism>
<evidence type="ECO:0000259" key="5">
    <source>
        <dbReference type="PROSITE" id="PS50045"/>
    </source>
</evidence>
<protein>
    <submittedName>
        <fullName evidence="6">Response regulator receiver domain protein (CheY-like)</fullName>
    </submittedName>
</protein>
<feature type="domain" description="Sigma-54 factor interaction" evidence="5">
    <location>
        <begin position="7"/>
        <end position="217"/>
    </location>
</feature>
<dbReference type="GO" id="GO:0006355">
    <property type="term" value="P:regulation of DNA-templated transcription"/>
    <property type="evidence" value="ECO:0007669"/>
    <property type="project" value="InterPro"/>
</dbReference>
<dbReference type="PROSITE" id="PS50045">
    <property type="entry name" value="SIGMA54_INTERACT_4"/>
    <property type="match status" value="1"/>
</dbReference>
<dbReference type="GO" id="GO:0005524">
    <property type="term" value="F:ATP binding"/>
    <property type="evidence" value="ECO:0007669"/>
    <property type="project" value="UniProtKB-KW"/>
</dbReference>
<dbReference type="Gene3D" id="1.10.10.60">
    <property type="entry name" value="Homeodomain-like"/>
    <property type="match status" value="1"/>
</dbReference>
<name>A6G1D1_9BACT</name>
<dbReference type="InterPro" id="IPR002197">
    <property type="entry name" value="HTH_Fis"/>
</dbReference>
<dbReference type="InterPro" id="IPR027417">
    <property type="entry name" value="P-loop_NTPase"/>
</dbReference>
<dbReference type="Gene3D" id="1.10.8.60">
    <property type="match status" value="1"/>
</dbReference>
<keyword evidence="4" id="KW-0804">Transcription</keyword>
<keyword evidence="1" id="KW-0547">Nucleotide-binding</keyword>
<dbReference type="SUPFAM" id="SSF52540">
    <property type="entry name" value="P-loop containing nucleoside triphosphate hydrolases"/>
    <property type="match status" value="1"/>
</dbReference>
<evidence type="ECO:0000256" key="4">
    <source>
        <dbReference type="ARBA" id="ARBA00023163"/>
    </source>
</evidence>
<dbReference type="GO" id="GO:0043565">
    <property type="term" value="F:sequence-specific DNA binding"/>
    <property type="evidence" value="ECO:0007669"/>
    <property type="project" value="InterPro"/>
</dbReference>
<dbReference type="Pfam" id="PF00158">
    <property type="entry name" value="Sigma54_activat"/>
    <property type="match status" value="1"/>
</dbReference>
<dbReference type="Pfam" id="PF02954">
    <property type="entry name" value="HTH_8"/>
    <property type="match status" value="1"/>
</dbReference>
<evidence type="ECO:0000256" key="2">
    <source>
        <dbReference type="ARBA" id="ARBA00022840"/>
    </source>
</evidence>
<evidence type="ECO:0000256" key="1">
    <source>
        <dbReference type="ARBA" id="ARBA00022741"/>
    </source>
</evidence>
<dbReference type="InterPro" id="IPR058031">
    <property type="entry name" value="AAA_lid_NorR"/>
</dbReference>
<dbReference type="Pfam" id="PF25601">
    <property type="entry name" value="AAA_lid_14"/>
    <property type="match status" value="1"/>
</dbReference>
<gene>
    <name evidence="6" type="ORF">PPSIR1_11640</name>
</gene>
<dbReference type="eggNOG" id="COG2204">
    <property type="taxonomic scope" value="Bacteria"/>
</dbReference>
<evidence type="ECO:0000313" key="7">
    <source>
        <dbReference type="Proteomes" id="UP000005801"/>
    </source>
</evidence>
<keyword evidence="2" id="KW-0067">ATP-binding</keyword>
<proteinExistence type="predicted"/>
<comment type="caution">
    <text evidence="6">The sequence shown here is derived from an EMBL/GenBank/DDBJ whole genome shotgun (WGS) entry which is preliminary data.</text>
</comment>
<dbReference type="STRING" id="391625.PPSIR1_11640"/>
<sequence length="304" mass="32487">MRADAWFVGQSSAIERHRARATQVGREGSPVALIHGEAGSGKRYTAEWMHRCSSRAARALLTIDAASAGARGQLEVLLASISDDTKGPLAGTVVVTNGEHADEALLERLVQLLGNQGISLVCAIYLVSALEPTKLRERSLLHAQLLARAGGAEVAVPNLRVRAGDVAELARAFTAEAAQRYAKPIRGLSPQAVTKLDHLGFPGNVAQLRAMIEQAVLSCTGDWVTVESFPTLRTVSAVSETSEGSLTVRLPGSSLREIEIAALRLALQQSGGRIVRASEILGITRHALRRKLEKFGLNDLRASR</sequence>
<reference evidence="6 7" key="1">
    <citation type="submission" date="2007-06" db="EMBL/GenBank/DDBJ databases">
        <authorList>
            <person name="Shimkets L."/>
            <person name="Ferriera S."/>
            <person name="Johnson J."/>
            <person name="Kravitz S."/>
            <person name="Beeson K."/>
            <person name="Sutton G."/>
            <person name="Rogers Y.-H."/>
            <person name="Friedman R."/>
            <person name="Frazier M."/>
            <person name="Venter J.C."/>
        </authorList>
    </citation>
    <scope>NUCLEOTIDE SEQUENCE [LARGE SCALE GENOMIC DNA]</scope>
    <source>
        <strain evidence="6 7">SIR-1</strain>
    </source>
</reference>
<evidence type="ECO:0000313" key="6">
    <source>
        <dbReference type="EMBL" id="EDM80426.1"/>
    </source>
</evidence>
<dbReference type="Gene3D" id="3.40.50.300">
    <property type="entry name" value="P-loop containing nucleotide triphosphate hydrolases"/>
    <property type="match status" value="1"/>
</dbReference>
<accession>A6G1D1</accession>
<dbReference type="PRINTS" id="PR01590">
    <property type="entry name" value="HTHFIS"/>
</dbReference>
<dbReference type="PANTHER" id="PTHR32071">
    <property type="entry name" value="TRANSCRIPTIONAL REGULATORY PROTEIN"/>
    <property type="match status" value="1"/>
</dbReference>
<dbReference type="AlphaFoldDB" id="A6G1D1"/>
<keyword evidence="7" id="KW-1185">Reference proteome</keyword>
<dbReference type="Proteomes" id="UP000005801">
    <property type="component" value="Unassembled WGS sequence"/>
</dbReference>
<dbReference type="InterPro" id="IPR009057">
    <property type="entry name" value="Homeodomain-like_sf"/>
</dbReference>